<dbReference type="OrthoDB" id="10253736at2759"/>
<proteinExistence type="inferred from homology"/>
<gene>
    <name evidence="2" type="ORF">DSTB1V02_LOCUS12449</name>
</gene>
<dbReference type="PRINTS" id="PR00081">
    <property type="entry name" value="GDHRDH"/>
</dbReference>
<accession>A0A7R9AED1</accession>
<dbReference type="AlphaFoldDB" id="A0A7R9AED1"/>
<evidence type="ECO:0000313" key="3">
    <source>
        <dbReference type="Proteomes" id="UP000677054"/>
    </source>
</evidence>
<reference evidence="2" key="1">
    <citation type="submission" date="2020-11" db="EMBL/GenBank/DDBJ databases">
        <authorList>
            <person name="Tran Van P."/>
        </authorList>
    </citation>
    <scope>NUCLEOTIDE SEQUENCE</scope>
</reference>
<evidence type="ECO:0000256" key="1">
    <source>
        <dbReference type="RuleBase" id="RU000363"/>
    </source>
</evidence>
<evidence type="ECO:0000313" key="2">
    <source>
        <dbReference type="EMBL" id="CAD7252693.1"/>
    </source>
</evidence>
<comment type="similarity">
    <text evidence="1">Belongs to the short-chain dehydrogenases/reductases (SDR) family.</text>
</comment>
<protein>
    <submittedName>
        <fullName evidence="2">Uncharacterized protein</fullName>
    </submittedName>
</protein>
<dbReference type="PRINTS" id="PR00080">
    <property type="entry name" value="SDRFAMILY"/>
</dbReference>
<organism evidence="2">
    <name type="scientific">Darwinula stevensoni</name>
    <dbReference type="NCBI Taxonomy" id="69355"/>
    <lineage>
        <taxon>Eukaryota</taxon>
        <taxon>Metazoa</taxon>
        <taxon>Ecdysozoa</taxon>
        <taxon>Arthropoda</taxon>
        <taxon>Crustacea</taxon>
        <taxon>Oligostraca</taxon>
        <taxon>Ostracoda</taxon>
        <taxon>Podocopa</taxon>
        <taxon>Podocopida</taxon>
        <taxon>Darwinulocopina</taxon>
        <taxon>Darwinuloidea</taxon>
        <taxon>Darwinulidae</taxon>
        <taxon>Darwinula</taxon>
    </lineage>
</organism>
<dbReference type="GO" id="GO:0016616">
    <property type="term" value="F:oxidoreductase activity, acting on the CH-OH group of donors, NAD or NADP as acceptor"/>
    <property type="evidence" value="ECO:0007669"/>
    <property type="project" value="TreeGrafter"/>
</dbReference>
<dbReference type="GO" id="GO:0005811">
    <property type="term" value="C:lipid droplet"/>
    <property type="evidence" value="ECO:0007669"/>
    <property type="project" value="TreeGrafter"/>
</dbReference>
<dbReference type="InterPro" id="IPR002347">
    <property type="entry name" value="SDR_fam"/>
</dbReference>
<dbReference type="Pfam" id="PF00106">
    <property type="entry name" value="adh_short"/>
    <property type="match status" value="1"/>
</dbReference>
<dbReference type="EMBL" id="CAJPEV010004729">
    <property type="protein sequence ID" value="CAG0902221.1"/>
    <property type="molecule type" value="Genomic_DNA"/>
</dbReference>
<dbReference type="CDD" id="cd05339">
    <property type="entry name" value="17beta-HSDXI-like_SDR_c"/>
    <property type="match status" value="1"/>
</dbReference>
<name>A0A7R9AED1_9CRUS</name>
<dbReference type="PANTHER" id="PTHR24322:SF748">
    <property type="entry name" value="FI23927P1-RELATED"/>
    <property type="match status" value="1"/>
</dbReference>
<dbReference type="Pfam" id="PF13561">
    <property type="entry name" value="adh_short_C2"/>
    <property type="match status" value="1"/>
</dbReference>
<keyword evidence="3" id="KW-1185">Reference proteome</keyword>
<dbReference type="EMBL" id="LR904246">
    <property type="protein sequence ID" value="CAD7252693.1"/>
    <property type="molecule type" value="Genomic_DNA"/>
</dbReference>
<dbReference type="InterPro" id="IPR036291">
    <property type="entry name" value="NAD(P)-bd_dom_sf"/>
</dbReference>
<dbReference type="SUPFAM" id="SSF51735">
    <property type="entry name" value="NAD(P)-binding Rossmann-fold domains"/>
    <property type="match status" value="2"/>
</dbReference>
<dbReference type="Proteomes" id="UP000677054">
    <property type="component" value="Unassembled WGS sequence"/>
</dbReference>
<sequence>MQGCLGPSGARHGGGLRDRTGALLIPYSWLEYLLLWLVPFRFRCKDVSGQVVLVTGGASGIGRIMCLRFSRLNCKVVTWDVDAEGNKETVNMIQSEGGTAHAYKVDLCNREEIYKTAKRVEEEVGKVTILVNNAGFMAGNRFLDCPDAIIQRTMDVNAISHFWETVNMIQSEGGTAHAYKVDLCNREEIYKTAKRVEEEVGKVTILVNNAGFMAGNRFLDCPDAIIQRTMDVNAISHFWVADPGLMLDAIFFPQTTKAFLPEMLKMGKGHVVTVASLGGFWGINRLVDYCASKFAAVGFDEALRTELKMDGHRSIKTTVVNPFLIDTPMSTGITSRIIPALKPEDVVDKIMSGVLTNQEMVFIPGYAPLVLFLKATLPNPVLFRFLRAFGAGEALDGRRSKGK</sequence>
<dbReference type="PANTHER" id="PTHR24322">
    <property type="entry name" value="PKSB"/>
    <property type="match status" value="1"/>
</dbReference>
<dbReference type="Gene3D" id="3.40.50.720">
    <property type="entry name" value="NAD(P)-binding Rossmann-like Domain"/>
    <property type="match status" value="2"/>
</dbReference>